<feature type="domain" description="HD Cas3-type" evidence="13">
    <location>
        <begin position="10"/>
        <end position="220"/>
    </location>
</feature>
<dbReference type="SUPFAM" id="SSF109604">
    <property type="entry name" value="HD-domain/PDEase-like"/>
    <property type="match status" value="1"/>
</dbReference>
<keyword evidence="8" id="KW-0067">ATP-binding</keyword>
<protein>
    <submittedName>
        <fullName evidence="14">CRISPR-associated helicase Cas3</fullName>
    </submittedName>
</protein>
<name>A0ABT8YU16_9SPIR</name>
<comment type="caution">
    <text evidence="14">The sequence shown here is derived from an EMBL/GenBank/DDBJ whole genome shotgun (WGS) entry which is preliminary data.</text>
</comment>
<evidence type="ECO:0000259" key="13">
    <source>
        <dbReference type="PROSITE" id="PS51643"/>
    </source>
</evidence>
<dbReference type="EMBL" id="JAUPBM010000003">
    <property type="protein sequence ID" value="MDO7019274.1"/>
    <property type="molecule type" value="Genomic_DNA"/>
</dbReference>
<dbReference type="InterPro" id="IPR038257">
    <property type="entry name" value="CRISPR-assoc_Cas3_HD_sf"/>
</dbReference>
<dbReference type="InterPro" id="IPR054712">
    <property type="entry name" value="Cas3-like_dom"/>
</dbReference>
<keyword evidence="7" id="KW-0347">Helicase</keyword>
<keyword evidence="15" id="KW-1185">Reference proteome</keyword>
<dbReference type="SMART" id="SM00487">
    <property type="entry name" value="DEXDc"/>
    <property type="match status" value="1"/>
</dbReference>
<keyword evidence="4" id="KW-0479">Metal-binding</keyword>
<comment type="similarity">
    <text evidence="10">Belongs to the DEAD box helicase family.</text>
</comment>
<evidence type="ECO:0000313" key="15">
    <source>
        <dbReference type="Proteomes" id="UP001175147"/>
    </source>
</evidence>
<dbReference type="CDD" id="cd09641">
    <property type="entry name" value="Cas3''_I"/>
    <property type="match status" value="1"/>
</dbReference>
<reference evidence="14" key="1">
    <citation type="submission" date="2023-07" db="EMBL/GenBank/DDBJ databases">
        <title>Mucosal microbiota of week-old chicken and adult hens.</title>
        <authorList>
            <person name="Volf J."/>
            <person name="Karasova D."/>
            <person name="Crhanova M."/>
            <person name="Faldynova M."/>
            <person name="Prikrylova H."/>
            <person name="Zeman M."/>
            <person name="Babak V."/>
            <person name="Rajova J."/>
            <person name="Rychlik I."/>
        </authorList>
    </citation>
    <scope>NUCLEOTIDE SEQUENCE</scope>
    <source>
        <strain evidence="14">ET902</strain>
    </source>
</reference>
<dbReference type="PROSITE" id="PS51192">
    <property type="entry name" value="HELICASE_ATP_BIND_1"/>
    <property type="match status" value="1"/>
</dbReference>
<dbReference type="PROSITE" id="PS51643">
    <property type="entry name" value="HD_CAS3"/>
    <property type="match status" value="1"/>
</dbReference>
<dbReference type="InterPro" id="IPR050079">
    <property type="entry name" value="DEAD_box_RNA_helicase"/>
</dbReference>
<dbReference type="Proteomes" id="UP001175147">
    <property type="component" value="Unassembled WGS sequence"/>
</dbReference>
<dbReference type="Gene3D" id="1.10.3210.30">
    <property type="match status" value="1"/>
</dbReference>
<evidence type="ECO:0000256" key="7">
    <source>
        <dbReference type="ARBA" id="ARBA00022806"/>
    </source>
</evidence>
<dbReference type="InterPro" id="IPR006483">
    <property type="entry name" value="CRISPR-assoc_Cas3_HD"/>
</dbReference>
<evidence type="ECO:0000256" key="1">
    <source>
        <dbReference type="ARBA" id="ARBA00006847"/>
    </source>
</evidence>
<dbReference type="Pfam" id="PF00270">
    <property type="entry name" value="DEAD"/>
    <property type="match status" value="1"/>
</dbReference>
<keyword evidence="6" id="KW-0378">Hydrolase</keyword>
<comment type="similarity">
    <text evidence="2">In the central section; belongs to the CRISPR-associated helicase Cas3 family.</text>
</comment>
<dbReference type="InterPro" id="IPR001650">
    <property type="entry name" value="Helicase_C-like"/>
</dbReference>
<dbReference type="NCBIfam" id="TIGR01596">
    <property type="entry name" value="cas3_HD"/>
    <property type="match status" value="1"/>
</dbReference>
<dbReference type="Pfam" id="PF22590">
    <property type="entry name" value="Cas3-like_C_2"/>
    <property type="match status" value="1"/>
</dbReference>
<dbReference type="Gene3D" id="3.40.50.300">
    <property type="entry name" value="P-loop containing nucleotide triphosphate hydrolases"/>
    <property type="match status" value="2"/>
</dbReference>
<gene>
    <name evidence="14" type="primary">cas3</name>
    <name evidence="14" type="ORF">Q5M86_00645</name>
</gene>
<evidence type="ECO:0000256" key="10">
    <source>
        <dbReference type="ARBA" id="ARBA00038437"/>
    </source>
</evidence>
<keyword evidence="5" id="KW-0547">Nucleotide-binding</keyword>
<dbReference type="PANTHER" id="PTHR47959:SF16">
    <property type="entry name" value="CRISPR-ASSOCIATED NUCLEASE_HELICASE CAS3-RELATED"/>
    <property type="match status" value="1"/>
</dbReference>
<evidence type="ECO:0000259" key="11">
    <source>
        <dbReference type="PROSITE" id="PS51192"/>
    </source>
</evidence>
<organism evidence="14 15">
    <name type="scientific">Brachyspira innocens</name>
    <dbReference type="NCBI Taxonomy" id="13264"/>
    <lineage>
        <taxon>Bacteria</taxon>
        <taxon>Pseudomonadati</taxon>
        <taxon>Spirochaetota</taxon>
        <taxon>Spirochaetia</taxon>
        <taxon>Brachyspirales</taxon>
        <taxon>Brachyspiraceae</taxon>
        <taxon>Brachyspira</taxon>
    </lineage>
</organism>
<evidence type="ECO:0000256" key="4">
    <source>
        <dbReference type="ARBA" id="ARBA00022723"/>
    </source>
</evidence>
<dbReference type="PANTHER" id="PTHR47959">
    <property type="entry name" value="ATP-DEPENDENT RNA HELICASE RHLE-RELATED"/>
    <property type="match status" value="1"/>
</dbReference>
<comment type="similarity">
    <text evidence="1">In the N-terminal section; belongs to the CRISPR-associated nuclease Cas3-HD family.</text>
</comment>
<proteinExistence type="inferred from homology"/>
<evidence type="ECO:0000256" key="2">
    <source>
        <dbReference type="ARBA" id="ARBA00009046"/>
    </source>
</evidence>
<sequence>MDYIAKSYNKGSHIETIEDHTEKLIISFNNFKNYIEKYCKYYNDKTIFNKKELDLIYIACKLHDLGKMNYKFQKNINKNFKENKEIDKLYNELDIKNIPHGALSCTFINTEELKEKYNFDDEDIQILASSIFNHHNRKMLDNKKNIIESKRLKKIIEKDLKYNLEIYNELYNKNLFCAYDGIEENLIYYYKDNKLDLDNIYNFWIKFIIIKGMLNKLDYAASTYLYNKKQIGIDTLELEPFDPKENIETKFNKINECQKYMLENKDKNVIVIASTGIGKTEGALLWAGKSKTFYTLPLKVSINSIYERIKNNYYDKEKISFLHSDSKMMMRKEEKEGEEDYQTKYIETRHFVYPFIVCTVDQIFYFVFKSLGTEKFPATLKYSKIIIDEIQSYSPDIIAFLIFGLKVINDLGGKFLIMTATLPPVVTHFLKENIGEKNIADIKTFYKKDNKENIIKRHFIKFIDEKEFDYNKISKSAEDKKVLVICNTVKHSQEVYNILKEYNIKNINLLHSRFIMKEREKKEDDIKNFAPNDINKRKETYGIWVSTQIVEASLDIDFDELYTDMSSADSILQRMGRVYRDRSYNKNEPNIFIYNTKIGIPYVYEQQIYDYSIESIKKYNNKIFTEKDKQKYINEVYDIEKLNQGKNNYYETIKSKINTLLNFPINGLEQKDAKIQFRNINSITVMPQKFYKELEEEKIFEKYDKSFGEEKINILEEIMHYTMSINYYFNRYCNNKISNDNLEHIYITQLKYDDNIGLSNDIDDEADIDSRFL</sequence>
<dbReference type="SUPFAM" id="SSF52540">
    <property type="entry name" value="P-loop containing nucleoside triphosphate hydrolases"/>
    <property type="match status" value="1"/>
</dbReference>
<evidence type="ECO:0000256" key="9">
    <source>
        <dbReference type="ARBA" id="ARBA00023118"/>
    </source>
</evidence>
<evidence type="ECO:0000256" key="6">
    <source>
        <dbReference type="ARBA" id="ARBA00022801"/>
    </source>
</evidence>
<dbReference type="InterPro" id="IPR027417">
    <property type="entry name" value="P-loop_NTPase"/>
</dbReference>
<dbReference type="InterPro" id="IPR014001">
    <property type="entry name" value="Helicase_ATP-bd"/>
</dbReference>
<dbReference type="RefSeq" id="WP_304392214.1">
    <property type="nucleotide sequence ID" value="NZ_JAUPBM010000003.1"/>
</dbReference>
<evidence type="ECO:0000259" key="12">
    <source>
        <dbReference type="PROSITE" id="PS51194"/>
    </source>
</evidence>
<evidence type="ECO:0000256" key="8">
    <source>
        <dbReference type="ARBA" id="ARBA00022840"/>
    </source>
</evidence>
<feature type="domain" description="Helicase ATP-binding" evidence="11">
    <location>
        <begin position="260"/>
        <end position="440"/>
    </location>
</feature>
<dbReference type="InterPro" id="IPR006474">
    <property type="entry name" value="Helicase_Cas3_CRISPR-ass_core"/>
</dbReference>
<dbReference type="NCBIfam" id="TIGR01587">
    <property type="entry name" value="cas3_core"/>
    <property type="match status" value="1"/>
</dbReference>
<accession>A0ABT8YU16</accession>
<dbReference type="PROSITE" id="PS51194">
    <property type="entry name" value="HELICASE_CTER"/>
    <property type="match status" value="1"/>
</dbReference>
<dbReference type="Pfam" id="PF18019">
    <property type="entry name" value="Cas3_HD"/>
    <property type="match status" value="1"/>
</dbReference>
<keyword evidence="3" id="KW-0540">Nuclease</keyword>
<dbReference type="InterPro" id="IPR011545">
    <property type="entry name" value="DEAD/DEAH_box_helicase_dom"/>
</dbReference>
<evidence type="ECO:0000313" key="14">
    <source>
        <dbReference type="EMBL" id="MDO7019274.1"/>
    </source>
</evidence>
<dbReference type="SMART" id="SM00490">
    <property type="entry name" value="HELICc"/>
    <property type="match status" value="1"/>
</dbReference>
<evidence type="ECO:0000256" key="3">
    <source>
        <dbReference type="ARBA" id="ARBA00022722"/>
    </source>
</evidence>
<keyword evidence="9" id="KW-0051">Antiviral defense</keyword>
<feature type="domain" description="Helicase C-terminal" evidence="12">
    <location>
        <begin position="454"/>
        <end position="637"/>
    </location>
</feature>
<evidence type="ECO:0000256" key="5">
    <source>
        <dbReference type="ARBA" id="ARBA00022741"/>
    </source>
</evidence>